<comment type="caution">
    <text evidence="2">The sequence shown here is derived from an EMBL/GenBank/DDBJ whole genome shotgun (WGS) entry which is preliminary data.</text>
</comment>
<name>A0ABT0M5H5_9RHOB</name>
<organism evidence="2 3">
    <name type="scientific">Roseinatronobacter domitianus</name>
    <dbReference type="NCBI Taxonomy" id="2940293"/>
    <lineage>
        <taxon>Bacteria</taxon>
        <taxon>Pseudomonadati</taxon>
        <taxon>Pseudomonadota</taxon>
        <taxon>Alphaproteobacteria</taxon>
        <taxon>Rhodobacterales</taxon>
        <taxon>Paracoccaceae</taxon>
        <taxon>Roseinatronobacter</taxon>
    </lineage>
</organism>
<keyword evidence="1" id="KW-0812">Transmembrane</keyword>
<proteinExistence type="predicted"/>
<reference evidence="2 3" key="1">
    <citation type="submission" date="2022-05" db="EMBL/GenBank/DDBJ databases">
        <title>Seasonal and diel survey of microbial diversity of the Tyrrhenian coast.</title>
        <authorList>
            <person name="Gattoni G."/>
            <person name="Corral P."/>
        </authorList>
    </citation>
    <scope>NUCLEOTIDE SEQUENCE [LARGE SCALE GENOMIC DNA]</scope>
    <source>
        <strain evidence="2 3">V10</strain>
    </source>
</reference>
<dbReference type="Proteomes" id="UP001202550">
    <property type="component" value="Unassembled WGS sequence"/>
</dbReference>
<evidence type="ECO:0000313" key="3">
    <source>
        <dbReference type="Proteomes" id="UP001202550"/>
    </source>
</evidence>
<sequence>MKDTFDPFLSTYSDIRWSALDDETVEGEFSPTSSLIRQVKGPRLLRIRMGEDAFQRAFALVETRSEDVQDVVLTVTSALYGSRYEFDAGYRDGAPEYGMLRRDVDPWVSAPARIESLEVTLARTQTISQGRDWPIQEARNTVGVGPDVGSSNQITNRLGWVIALLVIIILILLSAADWDSEPDMRRHFRQLAGGFPIVKTGLTVEELPEARNTPLVRDQGAPGGIYDAFG</sequence>
<accession>A0ABT0M5H5</accession>
<dbReference type="EMBL" id="JALZWP010000023">
    <property type="protein sequence ID" value="MCL1630099.1"/>
    <property type="molecule type" value="Genomic_DNA"/>
</dbReference>
<keyword evidence="1" id="KW-0472">Membrane</keyword>
<keyword evidence="3" id="KW-1185">Reference proteome</keyword>
<protein>
    <recommendedName>
        <fullName evidence="4">DUF4178 domain-containing protein</fullName>
    </recommendedName>
</protein>
<feature type="transmembrane region" description="Helical" evidence="1">
    <location>
        <begin position="158"/>
        <end position="176"/>
    </location>
</feature>
<evidence type="ECO:0008006" key="4">
    <source>
        <dbReference type="Google" id="ProtNLM"/>
    </source>
</evidence>
<gene>
    <name evidence="2" type="ORF">M3N55_15335</name>
</gene>
<evidence type="ECO:0000256" key="1">
    <source>
        <dbReference type="SAM" id="Phobius"/>
    </source>
</evidence>
<keyword evidence="1" id="KW-1133">Transmembrane helix</keyword>
<dbReference type="RefSeq" id="WP_249060720.1">
    <property type="nucleotide sequence ID" value="NZ_JALZWP010000023.1"/>
</dbReference>
<evidence type="ECO:0000313" key="2">
    <source>
        <dbReference type="EMBL" id="MCL1630099.1"/>
    </source>
</evidence>